<dbReference type="Proteomes" id="UP001055879">
    <property type="component" value="Linkage Group LG13"/>
</dbReference>
<evidence type="ECO:0000313" key="2">
    <source>
        <dbReference type="Proteomes" id="UP001055879"/>
    </source>
</evidence>
<reference evidence="2" key="1">
    <citation type="journal article" date="2022" name="Mol. Ecol. Resour.">
        <title>The genomes of chicory, endive, great burdock and yacon provide insights into Asteraceae palaeo-polyploidization history and plant inulin production.</title>
        <authorList>
            <person name="Fan W."/>
            <person name="Wang S."/>
            <person name="Wang H."/>
            <person name="Wang A."/>
            <person name="Jiang F."/>
            <person name="Liu H."/>
            <person name="Zhao H."/>
            <person name="Xu D."/>
            <person name="Zhang Y."/>
        </authorList>
    </citation>
    <scope>NUCLEOTIDE SEQUENCE [LARGE SCALE GENOMIC DNA]</scope>
    <source>
        <strain evidence="2">cv. Niubang</strain>
    </source>
</reference>
<gene>
    <name evidence="1" type="ORF">L6452_35257</name>
</gene>
<organism evidence="1 2">
    <name type="scientific">Arctium lappa</name>
    <name type="common">Greater burdock</name>
    <name type="synonym">Lappa major</name>
    <dbReference type="NCBI Taxonomy" id="4217"/>
    <lineage>
        <taxon>Eukaryota</taxon>
        <taxon>Viridiplantae</taxon>
        <taxon>Streptophyta</taxon>
        <taxon>Embryophyta</taxon>
        <taxon>Tracheophyta</taxon>
        <taxon>Spermatophyta</taxon>
        <taxon>Magnoliopsida</taxon>
        <taxon>eudicotyledons</taxon>
        <taxon>Gunneridae</taxon>
        <taxon>Pentapetalae</taxon>
        <taxon>asterids</taxon>
        <taxon>campanulids</taxon>
        <taxon>Asterales</taxon>
        <taxon>Asteraceae</taxon>
        <taxon>Carduoideae</taxon>
        <taxon>Cardueae</taxon>
        <taxon>Arctiinae</taxon>
        <taxon>Arctium</taxon>
    </lineage>
</organism>
<accession>A0ACB8Y5Z3</accession>
<keyword evidence="2" id="KW-1185">Reference proteome</keyword>
<dbReference type="EMBL" id="CM042059">
    <property type="protein sequence ID" value="KAI3680486.1"/>
    <property type="molecule type" value="Genomic_DNA"/>
</dbReference>
<proteinExistence type="predicted"/>
<reference evidence="1 2" key="2">
    <citation type="journal article" date="2022" name="Mol. Ecol. Resour.">
        <title>The genomes of chicory, endive, great burdock and yacon provide insights into Asteraceae paleo-polyploidization history and plant inulin production.</title>
        <authorList>
            <person name="Fan W."/>
            <person name="Wang S."/>
            <person name="Wang H."/>
            <person name="Wang A."/>
            <person name="Jiang F."/>
            <person name="Liu H."/>
            <person name="Zhao H."/>
            <person name="Xu D."/>
            <person name="Zhang Y."/>
        </authorList>
    </citation>
    <scope>NUCLEOTIDE SEQUENCE [LARGE SCALE GENOMIC DNA]</scope>
    <source>
        <strain evidence="2">cv. Niubang</strain>
    </source>
</reference>
<evidence type="ECO:0000313" key="1">
    <source>
        <dbReference type="EMBL" id="KAI3680486.1"/>
    </source>
</evidence>
<protein>
    <submittedName>
        <fullName evidence="1">Uncharacterized protein</fullName>
    </submittedName>
</protein>
<comment type="caution">
    <text evidence="1">The sequence shown here is derived from an EMBL/GenBank/DDBJ whole genome shotgun (WGS) entry which is preliminary data.</text>
</comment>
<name>A0ACB8Y5Z3_ARCLA</name>
<sequence length="571" mass="64229">MDTVSFEDENRTNAELYNALSQGDDVKVFEMCRGLRNGPFHILTIHHDTVLHMATYCKRNNLVVALLRSLPETQFENLTWINSSGNTILHETSTNNGTVEAAAEMLRRAPSLLTMTNGGGETPLFRAARHGKTRIFKFLNDEVKKAIQRGVDMQTFLLRNDKATILHISIIGQNFDLAILIAHTYPVLIGKEDGDGLTSLQLLACNPSAFNNGVGTDFFKKLIYQYIDSSPERTSRVPMLQEIRMNKHRCESAKELARILIENDKSWKTTESRSDQGREKFHKYKGNITSVTDRGDIAILPSTPLLLATKYGCIEIVKEILKVYPQAVEHIDDDGRNILHLAIKYRRKEIIDTLIDMEHPIRLLGGKIDKKGNSLLHMVGVKGNDLRGEDDIRSPALVLRDDLILFEQMREKLKKAKEAVLPRCDKIIVEEGGIPPLSKLLKEASSPESQIAAAIALFNLGNNQERARLISDELGVSSIVQAFGRKSPIRVRIAIAKLIGRMSEFDLVSQEGFGRENVIRPLVTMLSFETFVDDDKLESVRSVLDKGKPRDYEAGSSSWLLERKERESESP</sequence>